<dbReference type="InterPro" id="IPR016123">
    <property type="entry name" value="Mog1/PsbP_a/b/a-sand"/>
</dbReference>
<comment type="caution">
    <text evidence="3">The sequence shown here is derived from an EMBL/GenBank/DDBJ whole genome shotgun (WGS) entry which is preliminary data.</text>
</comment>
<name>A0AAD3DGY8_9CHLO</name>
<dbReference type="PANTHER" id="PTHR31407">
    <property type="match status" value="1"/>
</dbReference>
<proteinExistence type="predicted"/>
<accession>A0AAD3DGY8</accession>
<gene>
    <name evidence="3" type="ORF">Agub_g1157</name>
</gene>
<feature type="region of interest" description="Disordered" evidence="1">
    <location>
        <begin position="1"/>
        <end position="20"/>
    </location>
</feature>
<dbReference type="EMBL" id="BMAR01000001">
    <property type="protein sequence ID" value="GFR40577.1"/>
    <property type="molecule type" value="Genomic_DNA"/>
</dbReference>
<dbReference type="GO" id="GO:0015979">
    <property type="term" value="P:photosynthesis"/>
    <property type="evidence" value="ECO:0007669"/>
    <property type="project" value="InterPro"/>
</dbReference>
<dbReference type="PANTHER" id="PTHR31407:SF16">
    <property type="entry name" value="PSBP DOMAIN-CONTAINING PROTEIN 7, CHLOROPLASTIC"/>
    <property type="match status" value="1"/>
</dbReference>
<evidence type="ECO:0000256" key="1">
    <source>
        <dbReference type="SAM" id="MobiDB-lite"/>
    </source>
</evidence>
<dbReference type="Pfam" id="PF01789">
    <property type="entry name" value="PsbP"/>
    <property type="match status" value="1"/>
</dbReference>
<dbReference type="Proteomes" id="UP001054857">
    <property type="component" value="Unassembled WGS sequence"/>
</dbReference>
<protein>
    <recommendedName>
        <fullName evidence="2">PsbP C-terminal domain-containing protein</fullName>
    </recommendedName>
</protein>
<dbReference type="GO" id="GO:0019898">
    <property type="term" value="C:extrinsic component of membrane"/>
    <property type="evidence" value="ECO:0007669"/>
    <property type="project" value="InterPro"/>
</dbReference>
<organism evidence="3 4">
    <name type="scientific">Astrephomene gubernaculifera</name>
    <dbReference type="NCBI Taxonomy" id="47775"/>
    <lineage>
        <taxon>Eukaryota</taxon>
        <taxon>Viridiplantae</taxon>
        <taxon>Chlorophyta</taxon>
        <taxon>core chlorophytes</taxon>
        <taxon>Chlorophyceae</taxon>
        <taxon>CS clade</taxon>
        <taxon>Chlamydomonadales</taxon>
        <taxon>Astrephomenaceae</taxon>
        <taxon>Astrephomene</taxon>
    </lineage>
</organism>
<dbReference type="InterPro" id="IPR002683">
    <property type="entry name" value="PsbP_C"/>
</dbReference>
<dbReference type="GO" id="GO:0009654">
    <property type="term" value="C:photosystem II oxygen evolving complex"/>
    <property type="evidence" value="ECO:0007669"/>
    <property type="project" value="InterPro"/>
</dbReference>
<dbReference type="SUPFAM" id="SSF55724">
    <property type="entry name" value="Mog1p/PsbP-like"/>
    <property type="match status" value="1"/>
</dbReference>
<evidence type="ECO:0000259" key="2">
    <source>
        <dbReference type="Pfam" id="PF01789"/>
    </source>
</evidence>
<sequence length="248" mass="26941">MALSTKLRAPQTAGSRPAPFTAASRVVARAAGTTCQPQVEDAPSLQLDRRTMLLSIAGMGMAMCSGVSPVKAADGEFSTFLGYDRPPTSYGGYGGNANETPRYTFEYPTAWKPDMPNKVEKGTQGIDGRVVNPRSKDQRAFVITLSRAGEDNKSFRLTDLESTLNSFAGADYDLQDALAGATNRSTSSREVDGNLFYDYDIESPEYHYLATITVSKGKVFAVFVRSPTKSFAANESKLRQIISSFRLL</sequence>
<feature type="domain" description="PsbP C-terminal" evidence="2">
    <location>
        <begin position="99"/>
        <end position="246"/>
    </location>
</feature>
<reference evidence="3 4" key="1">
    <citation type="journal article" date="2021" name="Sci. Rep.">
        <title>Genome sequencing of the multicellular alga Astrephomene provides insights into convergent evolution of germ-soma differentiation.</title>
        <authorList>
            <person name="Yamashita S."/>
            <person name="Yamamoto K."/>
            <person name="Matsuzaki R."/>
            <person name="Suzuki S."/>
            <person name="Yamaguchi H."/>
            <person name="Hirooka S."/>
            <person name="Minakuchi Y."/>
            <person name="Miyagishima S."/>
            <person name="Kawachi M."/>
            <person name="Toyoda A."/>
            <person name="Nozaki H."/>
        </authorList>
    </citation>
    <scope>NUCLEOTIDE SEQUENCE [LARGE SCALE GENOMIC DNA]</scope>
    <source>
        <strain evidence="3 4">NIES-4017</strain>
    </source>
</reference>
<dbReference type="GO" id="GO:0005509">
    <property type="term" value="F:calcium ion binding"/>
    <property type="evidence" value="ECO:0007669"/>
    <property type="project" value="InterPro"/>
</dbReference>
<keyword evidence="4" id="KW-1185">Reference proteome</keyword>
<dbReference type="Gene3D" id="3.40.1000.10">
    <property type="entry name" value="Mog1/PsbP, alpha/beta/alpha sandwich"/>
    <property type="match status" value="1"/>
</dbReference>
<evidence type="ECO:0000313" key="3">
    <source>
        <dbReference type="EMBL" id="GFR40577.1"/>
    </source>
</evidence>
<evidence type="ECO:0000313" key="4">
    <source>
        <dbReference type="Proteomes" id="UP001054857"/>
    </source>
</evidence>
<dbReference type="AlphaFoldDB" id="A0AAD3DGY8"/>